<dbReference type="AlphaFoldDB" id="A0A1H9FIC3"/>
<dbReference type="OrthoDB" id="2318182at2"/>
<proteinExistence type="predicted"/>
<accession>A0A1H9FIC3</accession>
<name>A0A1H9FIC3_9RHOB</name>
<dbReference type="RefSeq" id="WP_090269806.1">
    <property type="nucleotide sequence ID" value="NZ_FOEP01000006.1"/>
</dbReference>
<evidence type="ECO:0000313" key="1">
    <source>
        <dbReference type="EMBL" id="SEQ37669.1"/>
    </source>
</evidence>
<reference evidence="1 2" key="1">
    <citation type="submission" date="2016-10" db="EMBL/GenBank/DDBJ databases">
        <authorList>
            <person name="de Groot N.N."/>
        </authorList>
    </citation>
    <scope>NUCLEOTIDE SEQUENCE [LARGE SCALE GENOMIC DNA]</scope>
    <source>
        <strain evidence="1 2">DSM 22007</strain>
    </source>
</reference>
<dbReference type="EMBL" id="FOEP01000006">
    <property type="protein sequence ID" value="SEQ37669.1"/>
    <property type="molecule type" value="Genomic_DNA"/>
</dbReference>
<gene>
    <name evidence="1" type="ORF">SAMN04488092_106105</name>
</gene>
<keyword evidence="2" id="KW-1185">Reference proteome</keyword>
<organism evidence="1 2">
    <name type="scientific">Thalassovita taeanensis</name>
    <dbReference type="NCBI Taxonomy" id="657014"/>
    <lineage>
        <taxon>Bacteria</taxon>
        <taxon>Pseudomonadati</taxon>
        <taxon>Pseudomonadota</taxon>
        <taxon>Alphaproteobacteria</taxon>
        <taxon>Rhodobacterales</taxon>
        <taxon>Roseobacteraceae</taxon>
        <taxon>Thalassovita</taxon>
    </lineage>
</organism>
<evidence type="ECO:0000313" key="2">
    <source>
        <dbReference type="Proteomes" id="UP000198634"/>
    </source>
</evidence>
<protein>
    <submittedName>
        <fullName evidence="1">Uncharacterized protein</fullName>
    </submittedName>
</protein>
<sequence>MSVDVQKSVPSADWVFTEHAVDHGDVRARCDLCGRKNLRFRFLLRHAAGAEMWVGSGCVGRFLMSVSPPDPATQTALRHRVARAKRGAGG</sequence>
<dbReference type="Proteomes" id="UP000198634">
    <property type="component" value="Unassembled WGS sequence"/>
</dbReference>